<feature type="domain" description="Amine oxidase" evidence="1">
    <location>
        <begin position="15"/>
        <end position="405"/>
    </location>
</feature>
<dbReference type="GO" id="GO:0016491">
    <property type="term" value="F:oxidoreductase activity"/>
    <property type="evidence" value="ECO:0007669"/>
    <property type="project" value="InterPro"/>
</dbReference>
<dbReference type="AlphaFoldDB" id="A0A1Z4JKU5"/>
<dbReference type="Gene3D" id="3.50.50.60">
    <property type="entry name" value="FAD/NAD(P)-binding domain"/>
    <property type="match status" value="1"/>
</dbReference>
<evidence type="ECO:0000259" key="1">
    <source>
        <dbReference type="Pfam" id="PF01593"/>
    </source>
</evidence>
<dbReference type="Proteomes" id="UP000217895">
    <property type="component" value="Chromosome"/>
</dbReference>
<sequence length="437" mass="48553">MNTEIKPVVIVGGGLAGLTAAWSLRQHNIPVKLYEAGKQIAGLAGSFHDPDGFTYDFGAHFVTNRLAAAIGVGALCRNVRYYGETVYLKGRNYTYPFGLLQNPRYVASGIASKLKRHQPKNAAEWYRAEYGQTLANEVAIPLTEAWSGAAAEDLATSVGDKLQAGIAQSIVHKLMARFTQRAVTNGYSHDMPENPHVWHVYPKGGLGLLCQKLAEDLQDCIQLESPVEAILVENEQAVGVRVKGIEQPASAVISTAPCHILAKLVQGSDAVKPLSSFKYRPMVFVNLRLHGRGLLSDTVVWTPERDYLFFRLTETPLSMPWLAPEGKTLITADIGCEIGDEIWQMSDEELGERCIEHLREIIPDARQRYFGCRVLKTPIAYPVFLSQYEEHRQRLAHSTGISGLYSIGRNGEFAHLLMEDIYWRTTSKMRQLAANLN</sequence>
<evidence type="ECO:0000313" key="2">
    <source>
        <dbReference type="EMBL" id="BAY57207.1"/>
    </source>
</evidence>
<accession>A0A1Z4JKU5</accession>
<reference evidence="2 3" key="1">
    <citation type="submission" date="2017-06" db="EMBL/GenBank/DDBJ databases">
        <title>Genome sequencing of cyanobaciteial culture collection at National Institute for Environmental Studies (NIES).</title>
        <authorList>
            <person name="Hirose Y."/>
            <person name="Shimura Y."/>
            <person name="Fujisawa T."/>
            <person name="Nakamura Y."/>
            <person name="Kawachi M."/>
        </authorList>
    </citation>
    <scope>NUCLEOTIDE SEQUENCE [LARGE SCALE GENOMIC DNA]</scope>
    <source>
        <strain evidence="2 3">NIES-2135</strain>
    </source>
</reference>
<dbReference type="PANTHER" id="PTHR42923">
    <property type="entry name" value="PROTOPORPHYRINOGEN OXIDASE"/>
    <property type="match status" value="1"/>
</dbReference>
<keyword evidence="3" id="KW-1185">Reference proteome</keyword>
<dbReference type="InterPro" id="IPR002937">
    <property type="entry name" value="Amino_oxidase"/>
</dbReference>
<organism evidence="2 3">
    <name type="scientific">Leptolyngbya boryana NIES-2135</name>
    <dbReference type="NCBI Taxonomy" id="1973484"/>
    <lineage>
        <taxon>Bacteria</taxon>
        <taxon>Bacillati</taxon>
        <taxon>Cyanobacteriota</taxon>
        <taxon>Cyanophyceae</taxon>
        <taxon>Leptolyngbyales</taxon>
        <taxon>Leptolyngbyaceae</taxon>
        <taxon>Leptolyngbya group</taxon>
        <taxon>Leptolyngbya</taxon>
    </lineage>
</organism>
<dbReference type="InterPro" id="IPR036188">
    <property type="entry name" value="FAD/NAD-bd_sf"/>
</dbReference>
<proteinExistence type="predicted"/>
<dbReference type="Pfam" id="PF01593">
    <property type="entry name" value="Amino_oxidase"/>
    <property type="match status" value="1"/>
</dbReference>
<name>A0A1Z4JKU5_LEPBY</name>
<gene>
    <name evidence="2" type="ORF">NIES2135_40710</name>
</gene>
<dbReference type="SUPFAM" id="SSF51905">
    <property type="entry name" value="FAD/NAD(P)-binding domain"/>
    <property type="match status" value="1"/>
</dbReference>
<evidence type="ECO:0000313" key="3">
    <source>
        <dbReference type="Proteomes" id="UP000217895"/>
    </source>
</evidence>
<protein>
    <recommendedName>
        <fullName evidence="1">Amine oxidase domain-containing protein</fullName>
    </recommendedName>
</protein>
<dbReference type="EMBL" id="AP018203">
    <property type="protein sequence ID" value="BAY57207.1"/>
    <property type="molecule type" value="Genomic_DNA"/>
</dbReference>
<dbReference type="InterPro" id="IPR050464">
    <property type="entry name" value="Zeta_carotene_desat/Oxidored"/>
</dbReference>